<dbReference type="Pfam" id="PF03152">
    <property type="entry name" value="UFD1_N1"/>
    <property type="match status" value="1"/>
</dbReference>
<evidence type="ECO:0000256" key="1">
    <source>
        <dbReference type="ARBA" id="ARBA00006043"/>
    </source>
</evidence>
<evidence type="ECO:0000256" key="2">
    <source>
        <dbReference type="ARBA" id="ARBA00022786"/>
    </source>
</evidence>
<evidence type="ECO:0000259" key="6">
    <source>
        <dbReference type="Pfam" id="PF24842"/>
    </source>
</evidence>
<keyword evidence="8" id="KW-1185">Reference proteome</keyword>
<dbReference type="FunFam" id="2.40.40.50:FF:000001">
    <property type="entry name" value="Ubiquitin fusion degradation protein 1 homolog"/>
    <property type="match status" value="1"/>
</dbReference>
<dbReference type="AlphaFoldDB" id="A0A232F3L0"/>
<organism evidence="7 8">
    <name type="scientific">Trichomalopsis sarcophagae</name>
    <dbReference type="NCBI Taxonomy" id="543379"/>
    <lineage>
        <taxon>Eukaryota</taxon>
        <taxon>Metazoa</taxon>
        <taxon>Ecdysozoa</taxon>
        <taxon>Arthropoda</taxon>
        <taxon>Hexapoda</taxon>
        <taxon>Insecta</taxon>
        <taxon>Pterygota</taxon>
        <taxon>Neoptera</taxon>
        <taxon>Endopterygota</taxon>
        <taxon>Hymenoptera</taxon>
        <taxon>Apocrita</taxon>
        <taxon>Proctotrupomorpha</taxon>
        <taxon>Chalcidoidea</taxon>
        <taxon>Pteromalidae</taxon>
        <taxon>Pteromalinae</taxon>
        <taxon>Trichomalopsis</taxon>
    </lineage>
</organism>
<dbReference type="GO" id="GO:0006511">
    <property type="term" value="P:ubiquitin-dependent protein catabolic process"/>
    <property type="evidence" value="ECO:0007669"/>
    <property type="project" value="InterPro"/>
</dbReference>
<dbReference type="GO" id="GO:0034098">
    <property type="term" value="C:VCP-NPL4-UFD1 AAA ATPase complex"/>
    <property type="evidence" value="ECO:0007669"/>
    <property type="project" value="TreeGrafter"/>
</dbReference>
<name>A0A232F3L0_9HYME</name>
<feature type="domain" description="Ubiquitin fusion degradation protein UFD1 N-terminal subdomain 1" evidence="5">
    <location>
        <begin position="52"/>
        <end position="150"/>
    </location>
</feature>
<gene>
    <name evidence="7" type="ORF">TSAR_000906</name>
</gene>
<dbReference type="OrthoDB" id="422728at2759"/>
<dbReference type="GO" id="GO:0031593">
    <property type="term" value="F:polyubiquitin modification-dependent protein binding"/>
    <property type="evidence" value="ECO:0007669"/>
    <property type="project" value="TreeGrafter"/>
</dbReference>
<dbReference type="EMBL" id="NNAY01001120">
    <property type="protein sequence ID" value="OXU25068.1"/>
    <property type="molecule type" value="Genomic_DNA"/>
</dbReference>
<dbReference type="PANTHER" id="PTHR12555">
    <property type="entry name" value="UBIQUITIN FUSION DEGRADATON PROTEIN 1"/>
    <property type="match status" value="1"/>
</dbReference>
<protein>
    <recommendedName>
        <fullName evidence="3">Ubiquitin fusion degradation protein 1 homolog</fullName>
    </recommendedName>
</protein>
<dbReference type="Gene3D" id="3.10.330.10">
    <property type="match status" value="1"/>
</dbReference>
<dbReference type="InterPro" id="IPR055418">
    <property type="entry name" value="UFD1_N2"/>
</dbReference>
<evidence type="ECO:0000256" key="3">
    <source>
        <dbReference type="ARBA" id="ARBA00071119"/>
    </source>
</evidence>
<evidence type="ECO:0000256" key="4">
    <source>
        <dbReference type="SAM" id="MobiDB-lite"/>
    </source>
</evidence>
<keyword evidence="2" id="KW-0833">Ubl conjugation pathway</keyword>
<accession>A0A232F3L0</accession>
<dbReference type="GO" id="GO:0036503">
    <property type="term" value="P:ERAD pathway"/>
    <property type="evidence" value="ECO:0007669"/>
    <property type="project" value="TreeGrafter"/>
</dbReference>
<sequence length="334" mass="37979">MSAIVKRSLEAEDAELINIQHDIDIFFIWCDDADDDDTYFQFRLFPEIPRPFNTQYKCFSVSMLPGNERQDVERGGKIIMPPSALDTLTRLNIVYPMLFKLTNKKTNRITHCGVLEFVADEGKVYLPYWMMHNLLLQEGEILNVECVSLPVATYARFQPQSEDFLDITNPKAVLENGLRNFACLTTGDVIAIKYNARIYEMCVLETKPGSAVTIIECDMNVEFAPPVGYKEPEKPVSKEEDNVDPVDLMPEPTGFVAFKGQGNRLDGKKRKESAPTETASDKPVYVRGIPDYDYNIGTLKFLRNVKPVNVKEVKDQDEFKAFTGEGFSLRKSKK</sequence>
<comment type="caution">
    <text evidence="7">The sequence shown here is derived from an EMBL/GenBank/DDBJ whole genome shotgun (WGS) entry which is preliminary data.</text>
</comment>
<comment type="similarity">
    <text evidence="1">Belongs to the UFD1 family.</text>
</comment>
<proteinExistence type="inferred from homology"/>
<dbReference type="Pfam" id="PF24842">
    <property type="entry name" value="UFD1_N2"/>
    <property type="match status" value="1"/>
</dbReference>
<dbReference type="Proteomes" id="UP000215335">
    <property type="component" value="Unassembled WGS sequence"/>
</dbReference>
<feature type="domain" description="Ubiquitin fusion degradation protein UFD1 N-terminal subdomain 2" evidence="6">
    <location>
        <begin position="152"/>
        <end position="226"/>
    </location>
</feature>
<evidence type="ECO:0000313" key="7">
    <source>
        <dbReference type="EMBL" id="OXU25068.1"/>
    </source>
</evidence>
<dbReference type="InterPro" id="IPR042299">
    <property type="entry name" value="Ufd1-like_Nn"/>
</dbReference>
<dbReference type="InterPro" id="IPR004854">
    <property type="entry name" value="Ufd1-like"/>
</dbReference>
<dbReference type="Gene3D" id="2.40.40.50">
    <property type="entry name" value="Ubiquitin fusion degradation protein UFD1, N-terminal domain"/>
    <property type="match status" value="1"/>
</dbReference>
<dbReference type="InterPro" id="IPR055417">
    <property type="entry name" value="UFD1_N1"/>
</dbReference>
<evidence type="ECO:0000259" key="5">
    <source>
        <dbReference type="Pfam" id="PF03152"/>
    </source>
</evidence>
<dbReference type="PANTHER" id="PTHR12555:SF13">
    <property type="entry name" value="UBIQUITIN RECOGNITION FACTOR IN ER-ASSOCIATED DEGRADATION PROTEIN 1"/>
    <property type="match status" value="1"/>
</dbReference>
<dbReference type="FunFam" id="3.10.330.10:FF:000002">
    <property type="entry name" value="ubiquitin fusion degradation protein 1 homolog"/>
    <property type="match status" value="1"/>
</dbReference>
<reference evidence="7 8" key="1">
    <citation type="journal article" date="2017" name="Curr. Biol.">
        <title>The Evolution of Venom by Co-option of Single-Copy Genes.</title>
        <authorList>
            <person name="Martinson E.O."/>
            <person name="Mrinalini"/>
            <person name="Kelkar Y.D."/>
            <person name="Chang C.H."/>
            <person name="Werren J.H."/>
        </authorList>
    </citation>
    <scope>NUCLEOTIDE SEQUENCE [LARGE SCALE GENOMIC DNA]</scope>
    <source>
        <strain evidence="7 8">Alberta</strain>
        <tissue evidence="7">Whole body</tissue>
    </source>
</reference>
<dbReference type="STRING" id="543379.A0A232F3L0"/>
<feature type="region of interest" description="Disordered" evidence="4">
    <location>
        <begin position="260"/>
        <end position="281"/>
    </location>
</feature>
<evidence type="ECO:0000313" key="8">
    <source>
        <dbReference type="Proteomes" id="UP000215335"/>
    </source>
</evidence>